<comment type="caution">
    <text evidence="1">The sequence shown here is derived from an EMBL/GenBank/DDBJ whole genome shotgun (WGS) entry which is preliminary data.</text>
</comment>
<protein>
    <submittedName>
        <fullName evidence="1">Uncharacterized protein</fullName>
    </submittedName>
</protein>
<evidence type="ECO:0000313" key="1">
    <source>
        <dbReference type="EMBL" id="MDG2990913.1"/>
    </source>
</evidence>
<accession>A0ABT6EZ94</accession>
<reference evidence="1" key="1">
    <citation type="journal article" date="2022" name="Genome Biol. Evol.">
        <title>A New Gene Family Diagnostic for Intracellular Biomineralization of Amorphous Ca Carbonates by Cyanobacteria.</title>
        <authorList>
            <person name="Benzerara K."/>
            <person name="Duprat E."/>
            <person name="Bitard-Feildel T."/>
            <person name="Caumes G."/>
            <person name="Cassier-Chauvat C."/>
            <person name="Chauvat F."/>
            <person name="Dezi M."/>
            <person name="Diop S.I."/>
            <person name="Gaschignard G."/>
            <person name="Gorgen S."/>
            <person name="Gugger M."/>
            <person name="Lopez-Garcia P."/>
            <person name="Millet M."/>
            <person name="Skouri-Panet F."/>
            <person name="Moreira D."/>
            <person name="Callebaut I."/>
        </authorList>
    </citation>
    <scope>NUCLEOTIDE SEQUENCE</scope>
    <source>
        <strain evidence="1">G9</strain>
    </source>
</reference>
<dbReference type="RefSeq" id="WP_277866803.1">
    <property type="nucleotide sequence ID" value="NZ_JAKKUT010000002.1"/>
</dbReference>
<reference evidence="1" key="2">
    <citation type="submission" date="2022-01" db="EMBL/GenBank/DDBJ databases">
        <authorList>
            <person name="Zivanovic Y."/>
            <person name="Moreira D."/>
            <person name="Lopez-Garcia P."/>
        </authorList>
    </citation>
    <scope>NUCLEOTIDE SEQUENCE</scope>
    <source>
        <strain evidence="1">G9</strain>
    </source>
</reference>
<proteinExistence type="predicted"/>
<evidence type="ECO:0000313" key="2">
    <source>
        <dbReference type="Proteomes" id="UP001154265"/>
    </source>
</evidence>
<dbReference type="EMBL" id="JAKKUT010000002">
    <property type="protein sequence ID" value="MDG2990913.1"/>
    <property type="molecule type" value="Genomic_DNA"/>
</dbReference>
<organism evidence="1 2">
    <name type="scientific">Candidatus Synechococcus calcipolaris G9</name>
    <dbReference type="NCBI Taxonomy" id="1497997"/>
    <lineage>
        <taxon>Bacteria</taxon>
        <taxon>Bacillati</taxon>
        <taxon>Cyanobacteriota</taxon>
        <taxon>Cyanophyceae</taxon>
        <taxon>Synechococcales</taxon>
        <taxon>Synechococcaceae</taxon>
        <taxon>Synechococcus</taxon>
    </lineage>
</organism>
<sequence>MGVQDCLFVIYNGVIAQKSVYCVDMPVTSKDLKQDIDQLTTEQLQQVADFIAFLKFRDKRRRIVLDPAQLTALATEFAEEDRSLAEAGMGDYAMMLAQEDQ</sequence>
<gene>
    <name evidence="1" type="ORF">L3556_08230</name>
</gene>
<name>A0ABT6EZ94_9SYNE</name>
<dbReference type="Proteomes" id="UP001154265">
    <property type="component" value="Unassembled WGS sequence"/>
</dbReference>
<keyword evidence="2" id="KW-1185">Reference proteome</keyword>